<dbReference type="EMBL" id="QPFP01000003">
    <property type="protein sequence ID" value="TEB38114.1"/>
    <property type="molecule type" value="Genomic_DNA"/>
</dbReference>
<comment type="caution">
    <text evidence="1">The sequence shown here is derived from an EMBL/GenBank/DDBJ whole genome shotgun (WGS) entry which is preliminary data.</text>
</comment>
<evidence type="ECO:0000313" key="2">
    <source>
        <dbReference type="Proteomes" id="UP000298030"/>
    </source>
</evidence>
<sequence>MHAPFIIYHASQTLVPIFHNAHNQPVSPLSRQPWFFTLPYNRNFLWWLYHDTARRTSVCYLVPSTRPADLHASYFVSPCPTSLPEPCGCSTFWPRPQRWQARCEPSFSFSHVQIRLDSGEVCSPINGVPARLTPKVHSDHRDRQVWLVAGIPRLVPSTSPSLRLPPVPERNKELRRLPSVPNTGIPHRCFGMSLRLVSGVRTSMTGGRLSLSDLL</sequence>
<protein>
    <submittedName>
        <fullName evidence="1">Uncharacterized protein</fullName>
    </submittedName>
</protein>
<reference evidence="1 2" key="1">
    <citation type="journal article" date="2019" name="Nat. Ecol. Evol.">
        <title>Megaphylogeny resolves global patterns of mushroom evolution.</title>
        <authorList>
            <person name="Varga T."/>
            <person name="Krizsan K."/>
            <person name="Foldi C."/>
            <person name="Dima B."/>
            <person name="Sanchez-Garcia M."/>
            <person name="Sanchez-Ramirez S."/>
            <person name="Szollosi G.J."/>
            <person name="Szarkandi J.G."/>
            <person name="Papp V."/>
            <person name="Albert L."/>
            <person name="Andreopoulos W."/>
            <person name="Angelini C."/>
            <person name="Antonin V."/>
            <person name="Barry K.W."/>
            <person name="Bougher N.L."/>
            <person name="Buchanan P."/>
            <person name="Buyck B."/>
            <person name="Bense V."/>
            <person name="Catcheside P."/>
            <person name="Chovatia M."/>
            <person name="Cooper J."/>
            <person name="Damon W."/>
            <person name="Desjardin D."/>
            <person name="Finy P."/>
            <person name="Geml J."/>
            <person name="Haridas S."/>
            <person name="Hughes K."/>
            <person name="Justo A."/>
            <person name="Karasinski D."/>
            <person name="Kautmanova I."/>
            <person name="Kiss B."/>
            <person name="Kocsube S."/>
            <person name="Kotiranta H."/>
            <person name="LaButti K.M."/>
            <person name="Lechner B.E."/>
            <person name="Liimatainen K."/>
            <person name="Lipzen A."/>
            <person name="Lukacs Z."/>
            <person name="Mihaltcheva S."/>
            <person name="Morgado L.N."/>
            <person name="Niskanen T."/>
            <person name="Noordeloos M.E."/>
            <person name="Ohm R.A."/>
            <person name="Ortiz-Santana B."/>
            <person name="Ovrebo C."/>
            <person name="Racz N."/>
            <person name="Riley R."/>
            <person name="Savchenko A."/>
            <person name="Shiryaev A."/>
            <person name="Soop K."/>
            <person name="Spirin V."/>
            <person name="Szebenyi C."/>
            <person name="Tomsovsky M."/>
            <person name="Tulloss R.E."/>
            <person name="Uehling J."/>
            <person name="Grigoriev I.V."/>
            <person name="Vagvolgyi C."/>
            <person name="Papp T."/>
            <person name="Martin F.M."/>
            <person name="Miettinen O."/>
            <person name="Hibbett D.S."/>
            <person name="Nagy L.G."/>
        </authorList>
    </citation>
    <scope>NUCLEOTIDE SEQUENCE [LARGE SCALE GENOMIC DNA]</scope>
    <source>
        <strain evidence="1 2">FP101781</strain>
    </source>
</reference>
<evidence type="ECO:0000313" key="1">
    <source>
        <dbReference type="EMBL" id="TEB38114.1"/>
    </source>
</evidence>
<dbReference type="AlphaFoldDB" id="A0A4Y7TVZ4"/>
<organism evidence="1 2">
    <name type="scientific">Coprinellus micaceus</name>
    <name type="common">Glistening ink-cap mushroom</name>
    <name type="synonym">Coprinus micaceus</name>
    <dbReference type="NCBI Taxonomy" id="71717"/>
    <lineage>
        <taxon>Eukaryota</taxon>
        <taxon>Fungi</taxon>
        <taxon>Dikarya</taxon>
        <taxon>Basidiomycota</taxon>
        <taxon>Agaricomycotina</taxon>
        <taxon>Agaricomycetes</taxon>
        <taxon>Agaricomycetidae</taxon>
        <taxon>Agaricales</taxon>
        <taxon>Agaricineae</taxon>
        <taxon>Psathyrellaceae</taxon>
        <taxon>Coprinellus</taxon>
    </lineage>
</organism>
<accession>A0A4Y7TVZ4</accession>
<name>A0A4Y7TVZ4_COPMI</name>
<dbReference type="Proteomes" id="UP000298030">
    <property type="component" value="Unassembled WGS sequence"/>
</dbReference>
<keyword evidence="2" id="KW-1185">Reference proteome</keyword>
<gene>
    <name evidence="1" type="ORF">FA13DRAFT_724505</name>
</gene>
<proteinExistence type="predicted"/>